<keyword evidence="2" id="KW-1185">Reference proteome</keyword>
<organism evidence="1 2">
    <name type="scientific">Brachionus calyciflorus</name>
    <dbReference type="NCBI Taxonomy" id="104777"/>
    <lineage>
        <taxon>Eukaryota</taxon>
        <taxon>Metazoa</taxon>
        <taxon>Spiralia</taxon>
        <taxon>Gnathifera</taxon>
        <taxon>Rotifera</taxon>
        <taxon>Eurotatoria</taxon>
        <taxon>Monogononta</taxon>
        <taxon>Pseudotrocha</taxon>
        <taxon>Ploima</taxon>
        <taxon>Brachionidae</taxon>
        <taxon>Brachionus</taxon>
    </lineage>
</organism>
<evidence type="ECO:0000313" key="2">
    <source>
        <dbReference type="Proteomes" id="UP000663879"/>
    </source>
</evidence>
<dbReference type="AlphaFoldDB" id="A0A813M9U6"/>
<reference evidence="1" key="1">
    <citation type="submission" date="2021-02" db="EMBL/GenBank/DDBJ databases">
        <authorList>
            <person name="Nowell W R."/>
        </authorList>
    </citation>
    <scope>NUCLEOTIDE SEQUENCE</scope>
    <source>
        <strain evidence="1">Ploen Becks lab</strain>
    </source>
</reference>
<sequence>MSCENKLNLEKTYTTDLKFEKVNSNKEFLEDSEQKLSSRNLEIKSNESSPTLLPDLESKKLSKESSSKCEILIENSIDITNQINEKIENAFAKYYNTELFQQFEEIKSKMDKMLKESHAQKLLRELIRELKIHEINNEFREIDLSYENENYFINGKFSIQKFNDDFIRLCEFMKEKYSDTSGKDKYLIKLFNYNLYDLNKQQIHYDLKNYSEEEIKEAIEEEIHDNIDENQNHRLVCFFNKWKDIRKKN</sequence>
<accession>A0A813M9U6</accession>
<dbReference type="Proteomes" id="UP000663879">
    <property type="component" value="Unassembled WGS sequence"/>
</dbReference>
<protein>
    <submittedName>
        <fullName evidence="1">Uncharacterized protein</fullName>
    </submittedName>
</protein>
<evidence type="ECO:0000313" key="1">
    <source>
        <dbReference type="EMBL" id="CAF0714962.1"/>
    </source>
</evidence>
<name>A0A813M9U6_9BILA</name>
<dbReference type="EMBL" id="CAJNOC010000100">
    <property type="protein sequence ID" value="CAF0714962.1"/>
    <property type="molecule type" value="Genomic_DNA"/>
</dbReference>
<gene>
    <name evidence="1" type="ORF">OXX778_LOCUS1527</name>
</gene>
<comment type="caution">
    <text evidence="1">The sequence shown here is derived from an EMBL/GenBank/DDBJ whole genome shotgun (WGS) entry which is preliminary data.</text>
</comment>
<proteinExistence type="predicted"/>